<name>A0ABQ8GEK6_9PEZI</name>
<dbReference type="EMBL" id="JAGTJR010000010">
    <property type="protein sequence ID" value="KAH7053389.1"/>
    <property type="molecule type" value="Genomic_DNA"/>
</dbReference>
<proteinExistence type="predicted"/>
<evidence type="ECO:0000313" key="3">
    <source>
        <dbReference type="Proteomes" id="UP000774617"/>
    </source>
</evidence>
<gene>
    <name evidence="2" type="ORF">B0J12DRAFT_659771</name>
</gene>
<evidence type="ECO:0000256" key="1">
    <source>
        <dbReference type="SAM" id="MobiDB-lite"/>
    </source>
</evidence>
<evidence type="ECO:0000313" key="2">
    <source>
        <dbReference type="EMBL" id="KAH7053389.1"/>
    </source>
</evidence>
<accession>A0ABQ8GEK6</accession>
<dbReference type="Proteomes" id="UP000774617">
    <property type="component" value="Unassembled WGS sequence"/>
</dbReference>
<feature type="region of interest" description="Disordered" evidence="1">
    <location>
        <begin position="59"/>
        <end position="83"/>
    </location>
</feature>
<sequence length="114" mass="11466">MLVVIASARIGGVTAAGGGGGGVSLPLPARPLALGAGQLSFLVLRGPCRLDHSLADHRLERRESGGASRAAGDLGEPGQGAGHAVRPLVRVAARFVRIRLTGVPVLGVAAPVRR</sequence>
<comment type="caution">
    <text evidence="2">The sequence shown here is derived from an EMBL/GenBank/DDBJ whole genome shotgun (WGS) entry which is preliminary data.</text>
</comment>
<reference evidence="2 3" key="1">
    <citation type="journal article" date="2021" name="Nat. Commun.">
        <title>Genetic determinants of endophytism in the Arabidopsis root mycobiome.</title>
        <authorList>
            <person name="Mesny F."/>
            <person name="Miyauchi S."/>
            <person name="Thiergart T."/>
            <person name="Pickel B."/>
            <person name="Atanasova L."/>
            <person name="Karlsson M."/>
            <person name="Huettel B."/>
            <person name="Barry K.W."/>
            <person name="Haridas S."/>
            <person name="Chen C."/>
            <person name="Bauer D."/>
            <person name="Andreopoulos W."/>
            <person name="Pangilinan J."/>
            <person name="LaButti K."/>
            <person name="Riley R."/>
            <person name="Lipzen A."/>
            <person name="Clum A."/>
            <person name="Drula E."/>
            <person name="Henrissat B."/>
            <person name="Kohler A."/>
            <person name="Grigoriev I.V."/>
            <person name="Martin F.M."/>
            <person name="Hacquard S."/>
        </authorList>
    </citation>
    <scope>NUCLEOTIDE SEQUENCE [LARGE SCALE GENOMIC DNA]</scope>
    <source>
        <strain evidence="2 3">MPI-SDFR-AT-0080</strain>
    </source>
</reference>
<protein>
    <submittedName>
        <fullName evidence="2">Uncharacterized protein</fullName>
    </submittedName>
</protein>
<organism evidence="2 3">
    <name type="scientific">Macrophomina phaseolina</name>
    <dbReference type="NCBI Taxonomy" id="35725"/>
    <lineage>
        <taxon>Eukaryota</taxon>
        <taxon>Fungi</taxon>
        <taxon>Dikarya</taxon>
        <taxon>Ascomycota</taxon>
        <taxon>Pezizomycotina</taxon>
        <taxon>Dothideomycetes</taxon>
        <taxon>Dothideomycetes incertae sedis</taxon>
        <taxon>Botryosphaeriales</taxon>
        <taxon>Botryosphaeriaceae</taxon>
        <taxon>Macrophomina</taxon>
    </lineage>
</organism>
<keyword evidence="3" id="KW-1185">Reference proteome</keyword>